<evidence type="ECO:0000313" key="11">
    <source>
        <dbReference type="EMBL" id="KAJ6632665.1"/>
    </source>
</evidence>
<dbReference type="InterPro" id="IPR001680">
    <property type="entry name" value="WD40_rpt"/>
</dbReference>
<protein>
    <submittedName>
        <fullName evidence="11">Intraflagellar transport protein 172 like</fullName>
    </submittedName>
</protein>
<dbReference type="InterPro" id="IPR036322">
    <property type="entry name" value="WD40_repeat_dom_sf"/>
</dbReference>
<evidence type="ECO:0000256" key="3">
    <source>
        <dbReference type="ARBA" id="ARBA00022574"/>
    </source>
</evidence>
<dbReference type="GO" id="GO:0036064">
    <property type="term" value="C:ciliary basal body"/>
    <property type="evidence" value="ECO:0007669"/>
    <property type="project" value="TreeGrafter"/>
</dbReference>
<evidence type="ECO:0000256" key="1">
    <source>
        <dbReference type="ARBA" id="ARBA00004138"/>
    </source>
</evidence>
<keyword evidence="6" id="KW-0969">Cilium</keyword>
<keyword evidence="7" id="KW-0966">Cell projection</keyword>
<evidence type="ECO:0000256" key="5">
    <source>
        <dbReference type="ARBA" id="ARBA00022803"/>
    </source>
</evidence>
<dbReference type="SMART" id="SM00320">
    <property type="entry name" value="WD40"/>
    <property type="match status" value="6"/>
</dbReference>
<comment type="caution">
    <text evidence="11">The sequence shown here is derived from an EMBL/GenBank/DDBJ whole genome shotgun (WGS) entry which is preliminary data.</text>
</comment>
<gene>
    <name evidence="11" type="primary">Oseg2</name>
    <name evidence="11" type="ORF">Bhyg_15797</name>
</gene>
<keyword evidence="5" id="KW-0802">TPR repeat</keyword>
<evidence type="ECO:0000259" key="9">
    <source>
        <dbReference type="Pfam" id="PF23387"/>
    </source>
</evidence>
<dbReference type="InterPro" id="IPR056168">
    <property type="entry name" value="TPR_IF140/IFT172/WDR19"/>
</dbReference>
<dbReference type="GO" id="GO:0005930">
    <property type="term" value="C:axoneme"/>
    <property type="evidence" value="ECO:0007669"/>
    <property type="project" value="TreeGrafter"/>
</dbReference>
<evidence type="ECO:0000259" key="10">
    <source>
        <dbReference type="Pfam" id="PF24762"/>
    </source>
</evidence>
<dbReference type="GO" id="GO:0042073">
    <property type="term" value="P:intraciliary transport"/>
    <property type="evidence" value="ECO:0007669"/>
    <property type="project" value="TreeGrafter"/>
</dbReference>
<dbReference type="Gene3D" id="2.130.10.10">
    <property type="entry name" value="YVTN repeat-like/Quinoprotein amine dehydrogenase"/>
    <property type="match status" value="2"/>
</dbReference>
<dbReference type="SUPFAM" id="SSF50978">
    <property type="entry name" value="WD40 repeat-like"/>
    <property type="match status" value="1"/>
</dbReference>
<dbReference type="PANTHER" id="PTHR15722">
    <property type="entry name" value="IFT140/172-RELATED"/>
    <property type="match status" value="1"/>
</dbReference>
<keyword evidence="4" id="KW-0677">Repeat</keyword>
<dbReference type="InterPro" id="IPR015943">
    <property type="entry name" value="WD40/YVTN_repeat-like_dom_sf"/>
</dbReference>
<dbReference type="EMBL" id="WJQU01002610">
    <property type="protein sequence ID" value="KAJ6632665.1"/>
    <property type="molecule type" value="Genomic_DNA"/>
</dbReference>
<accession>A0A9Q0MNB7</accession>
<dbReference type="Pfam" id="PF24762">
    <property type="entry name" value="TPR_IF140-IFT172"/>
    <property type="match status" value="1"/>
</dbReference>
<evidence type="ECO:0000313" key="12">
    <source>
        <dbReference type="Proteomes" id="UP001151699"/>
    </source>
</evidence>
<organism evidence="11 12">
    <name type="scientific">Pseudolycoriella hygida</name>
    <dbReference type="NCBI Taxonomy" id="35572"/>
    <lineage>
        <taxon>Eukaryota</taxon>
        <taxon>Metazoa</taxon>
        <taxon>Ecdysozoa</taxon>
        <taxon>Arthropoda</taxon>
        <taxon>Hexapoda</taxon>
        <taxon>Insecta</taxon>
        <taxon>Pterygota</taxon>
        <taxon>Neoptera</taxon>
        <taxon>Endopterygota</taxon>
        <taxon>Diptera</taxon>
        <taxon>Nematocera</taxon>
        <taxon>Sciaroidea</taxon>
        <taxon>Sciaridae</taxon>
        <taxon>Pseudolycoriella</taxon>
    </lineage>
</organism>
<keyword evidence="2" id="KW-0217">Developmental protein</keyword>
<dbReference type="OrthoDB" id="2186662at2759"/>
<dbReference type="Proteomes" id="UP001151699">
    <property type="component" value="Unassembled WGS sequence"/>
</dbReference>
<keyword evidence="12" id="KW-1185">Reference proteome</keyword>
<evidence type="ECO:0000256" key="4">
    <source>
        <dbReference type="ARBA" id="ARBA00022737"/>
    </source>
</evidence>
<dbReference type="GO" id="GO:0030992">
    <property type="term" value="C:intraciliary transport particle B"/>
    <property type="evidence" value="ECO:0007669"/>
    <property type="project" value="TreeGrafter"/>
</dbReference>
<evidence type="ECO:0000256" key="6">
    <source>
        <dbReference type="ARBA" id="ARBA00023069"/>
    </source>
</evidence>
<evidence type="ECO:0000256" key="8">
    <source>
        <dbReference type="ARBA" id="ARBA00038130"/>
    </source>
</evidence>
<feature type="domain" description="IF140/IFT172/WDR19 TPR" evidence="10">
    <location>
        <begin position="913"/>
        <end position="1294"/>
    </location>
</feature>
<comment type="subcellular location">
    <subcellularLocation>
        <location evidence="1">Cell projection</location>
        <location evidence="1">Cilium</location>
    </subcellularLocation>
</comment>
<dbReference type="Pfam" id="PF23387">
    <property type="entry name" value="TPR_IFT80_172"/>
    <property type="match status" value="1"/>
</dbReference>
<feature type="domain" description="IFT80/172/WDR35 TPR" evidence="9">
    <location>
        <begin position="626"/>
        <end position="749"/>
    </location>
</feature>
<keyword evidence="3" id="KW-0853">WD repeat</keyword>
<name>A0A9Q0MNB7_9DIPT</name>
<sequence>MHLKYLKTILDAQNQLSRIGGLAWSANHQKLAVATADRSIILFDENGERRDKFSTKPSGSADGKTSYVIRGLVFSPDSTSLAVAQSDNIVYVYKLGTTWKEKKVICNKFPQPTAVNVMVWLSVGPIIIGLEDGKVRALNCKTNRSQNLYAAEYTVVSLAANVRGTGFVSGHEDGSVIRFFIVDESKYPSGRLFQHTSSPLALAWAQNDIVAAGCDRKIIFYNVQGQQSRVFDYSHDDNEKEFTSAACSPNGQSIAIGSYDQIRIFTWSPRQKTWIDVAKKEIKNLYSVSALTWRSDGARLVVGSICGAVLLFESVLKRTVWHDKFELTYVTHSQLLVKSLHESDSTELIVESRLGLEIDDVRFMGRDNYLVGHTEDSLILCDLTRNLTSELSWSSTGHNEKFYFDNPNVCFIFNAGELTLVEYGVNVSLGSVRTEFVNPHVISVRINERGSTRDNKKLAYLMDMKTISVVDLVSQTVIGQINHESRIDWLELSETAHKILFRDKKMRLILFDIGTSRKYNLMDKVSFVQWVPQSDVVIAQSDSNLAIWYNIDVPQHVTIVPIRGEVMQVIRDESTTEVKMSEGPTEHSYRLDQGLVEFGTAVNDNDFGNAVIFLESHDDKSAAKAMWHNLARISLYQQNLRVAQRCFVALGNASMAFFLDKTIKQSPKEFQTQMHGNEVRARMALVNCDLKSAERIYLDQGNIEAAISVYKQLRLWDDAIKLAERRGYHGLDMLREQQMSFLLSTNQEELAGYALEESGDTDRAMTLYLKANKPVKAARLALKWPSLLQDNDLMNRVAKSLVQFELYELAGDLSNKMRRPEIAIEMYRRGGAYARAIELARNVSPDEVTNLEEEWGDWLVSKRQMDASISHYIEAGATVKALEAAVGAKQWRKAVQIAKVIDEPIEIRKYAVQMSHHLTLLGDKKGAEDILVRAELYKEAVDMLNTSGQWERAYVIAEKYLGSEIVRDMFVEMAGKLEQDGKYRDCERVFIAISEPDLAISMYERLEQYDAMIRLVERYHKDLLDNTHLHIAKQLEAKSKYKMAEGHYLAAGDWKAVVHMYCSIGKWEEAHRIAVQKGTEDAANQVAYIWSRSLPLEGAARLLTKMNLIKTALLYACDAKQFEFALDLCRVTGHSNDEVHLRIAMDLEDEGKFVEAETEFLLAGKPKEAILMYSHSRDWRSALRVAEKYLPDSVNEILISQATESLESHNYQEYEALLIRAERPDIVLQHYKESEMWPEAIRIAREYVPTALQDILRLQARNNRSSAMINNDSRALLHHASEYTRNEEFKKAAQCLLKINSTNADQTTVEQALVRAAEICNQFLEGDDAMEVAGELGPRLVEINQFGPAAQLYLAADMPKEAVDVFIQSENWGKARRLAKEINPQLLNYVETQQKSRLRMENNVEQLADIDIIGALDLLAEQGHWIRCIEKAKQHSSVVMHKYLALYATQLIKDNECVEALAAYMKYGAPPLPQNFNIYNRIVVECIGLRETDGVNIWKELRTFLFNLTQSIKLSDTVIDALDRFEQLLLIVHYYVTRAACREISSLKVLAVKISVALLRYTEVIPVDKGFYEAGMDLRSIGRESEAFVILNHYLDVSEAIDGADGLVDHLNLAATDFPNSVPIPSDLHLKNEIALHEEVREWVLSVSMDQRVDQVLPIDERNLFESSLGMSDQPCIITGYPVVGKQPIIFQRSQRQANRDAWSKISVAAKMEPHSGVPDVIEFVEKWCGVANFVN</sequence>
<comment type="similarity">
    <text evidence="8">Belongs to the IFT172 family.</text>
</comment>
<evidence type="ECO:0000256" key="7">
    <source>
        <dbReference type="ARBA" id="ARBA00023273"/>
    </source>
</evidence>
<reference evidence="11" key="1">
    <citation type="submission" date="2022-07" db="EMBL/GenBank/DDBJ databases">
        <authorList>
            <person name="Trinca V."/>
            <person name="Uliana J.V.C."/>
            <person name="Torres T.T."/>
            <person name="Ward R.J."/>
            <person name="Monesi N."/>
        </authorList>
    </citation>
    <scope>NUCLEOTIDE SEQUENCE</scope>
    <source>
        <strain evidence="11">HSMRA1968</strain>
        <tissue evidence="11">Whole embryos</tissue>
    </source>
</reference>
<evidence type="ECO:0000256" key="2">
    <source>
        <dbReference type="ARBA" id="ARBA00022473"/>
    </source>
</evidence>
<dbReference type="Gene3D" id="1.25.40.470">
    <property type="match status" value="4"/>
</dbReference>
<dbReference type="InterPro" id="IPR056157">
    <property type="entry name" value="TPR_IFT80_172_dom"/>
</dbReference>
<dbReference type="PANTHER" id="PTHR15722:SF2">
    <property type="entry name" value="INTRAFLAGELLAR TRANSPORT PROTEIN 172 HOMOLOG"/>
    <property type="match status" value="1"/>
</dbReference>
<proteinExistence type="inferred from homology"/>
<dbReference type="SUPFAM" id="SSF69322">
    <property type="entry name" value="Tricorn protease domain 2"/>
    <property type="match status" value="1"/>
</dbReference>